<feature type="active site" evidence="9">
    <location>
        <position position="494"/>
    </location>
</feature>
<keyword evidence="10" id="KW-0479">Metal-binding</keyword>
<evidence type="ECO:0000256" key="5">
    <source>
        <dbReference type="ARBA" id="ARBA00022824"/>
    </source>
</evidence>
<dbReference type="InterPro" id="IPR044674">
    <property type="entry name" value="EDEM1/2/3"/>
</dbReference>
<dbReference type="GO" id="GO:0005975">
    <property type="term" value="P:carbohydrate metabolic process"/>
    <property type="evidence" value="ECO:0007669"/>
    <property type="project" value="InterPro"/>
</dbReference>
<dbReference type="RefSeq" id="XP_040688022.1">
    <property type="nucleotide sequence ID" value="XM_040835750.1"/>
</dbReference>
<feature type="active site" description="Proton donor" evidence="9">
    <location>
        <position position="145"/>
    </location>
</feature>
<dbReference type="Pfam" id="PF01532">
    <property type="entry name" value="Glyco_hydro_47"/>
    <property type="match status" value="1"/>
</dbReference>
<feature type="active site" description="Proton donor" evidence="9">
    <location>
        <position position="473"/>
    </location>
</feature>
<keyword evidence="5" id="KW-0256">Endoplasmic reticulum</keyword>
<keyword evidence="13" id="KW-0732">Signal</keyword>
<feature type="signal peptide" evidence="13">
    <location>
        <begin position="1"/>
        <end position="18"/>
    </location>
</feature>
<dbReference type="OrthoDB" id="8118055at2759"/>
<dbReference type="GO" id="GO:0036503">
    <property type="term" value="P:ERAD pathway"/>
    <property type="evidence" value="ECO:0007669"/>
    <property type="project" value="UniProtKB-ARBA"/>
</dbReference>
<feature type="compositionally biased region" description="Basic and acidic residues" evidence="12">
    <location>
        <begin position="815"/>
        <end position="830"/>
    </location>
</feature>
<dbReference type="GO" id="GO:0004571">
    <property type="term" value="F:mannosyl-oligosaccharide 1,2-alpha-mannosidase activity"/>
    <property type="evidence" value="ECO:0007669"/>
    <property type="project" value="InterPro"/>
</dbReference>
<keyword evidence="15" id="KW-1185">Reference proteome</keyword>
<dbReference type="InterPro" id="IPR036026">
    <property type="entry name" value="Seven-hairpin_glycosidases"/>
</dbReference>
<evidence type="ECO:0000256" key="1">
    <source>
        <dbReference type="ARBA" id="ARBA00001946"/>
    </source>
</evidence>
<keyword evidence="11" id="KW-0326">Glycosidase</keyword>
<keyword evidence="10" id="KW-0106">Calcium</keyword>
<dbReference type="STRING" id="1073089.A0A1L9RHD1"/>
<evidence type="ECO:0000256" key="3">
    <source>
        <dbReference type="ARBA" id="ARBA00004321"/>
    </source>
</evidence>
<dbReference type="GeneID" id="63751598"/>
<dbReference type="GO" id="GO:0005509">
    <property type="term" value="F:calcium ion binding"/>
    <property type="evidence" value="ECO:0007669"/>
    <property type="project" value="InterPro"/>
</dbReference>
<reference evidence="15" key="1">
    <citation type="journal article" date="2017" name="Genome Biol.">
        <title>Comparative genomics reveals high biological diversity and specific adaptations in the industrially and medically important fungal genus Aspergillus.</title>
        <authorList>
            <person name="de Vries R.P."/>
            <person name="Riley R."/>
            <person name="Wiebenga A."/>
            <person name="Aguilar-Osorio G."/>
            <person name="Amillis S."/>
            <person name="Uchima C.A."/>
            <person name="Anderluh G."/>
            <person name="Asadollahi M."/>
            <person name="Askin M."/>
            <person name="Barry K."/>
            <person name="Battaglia E."/>
            <person name="Bayram O."/>
            <person name="Benocci T."/>
            <person name="Braus-Stromeyer S.A."/>
            <person name="Caldana C."/>
            <person name="Canovas D."/>
            <person name="Cerqueira G.C."/>
            <person name="Chen F."/>
            <person name="Chen W."/>
            <person name="Choi C."/>
            <person name="Clum A."/>
            <person name="Dos Santos R.A."/>
            <person name="Damasio A.R."/>
            <person name="Diallinas G."/>
            <person name="Emri T."/>
            <person name="Fekete E."/>
            <person name="Flipphi M."/>
            <person name="Freyberg S."/>
            <person name="Gallo A."/>
            <person name="Gournas C."/>
            <person name="Habgood R."/>
            <person name="Hainaut M."/>
            <person name="Harispe M.L."/>
            <person name="Henrissat B."/>
            <person name="Hilden K.S."/>
            <person name="Hope R."/>
            <person name="Hossain A."/>
            <person name="Karabika E."/>
            <person name="Karaffa L."/>
            <person name="Karanyi Z."/>
            <person name="Krasevec N."/>
            <person name="Kuo A."/>
            <person name="Kusch H."/>
            <person name="LaButti K."/>
            <person name="Lagendijk E.L."/>
            <person name="Lapidus A."/>
            <person name="Levasseur A."/>
            <person name="Lindquist E."/>
            <person name="Lipzen A."/>
            <person name="Logrieco A.F."/>
            <person name="MacCabe A."/>
            <person name="Maekelae M.R."/>
            <person name="Malavazi I."/>
            <person name="Melin P."/>
            <person name="Meyer V."/>
            <person name="Mielnichuk N."/>
            <person name="Miskei M."/>
            <person name="Molnar A.P."/>
            <person name="Mule G."/>
            <person name="Ngan C.Y."/>
            <person name="Orejas M."/>
            <person name="Orosz E."/>
            <person name="Ouedraogo J.P."/>
            <person name="Overkamp K.M."/>
            <person name="Park H.-S."/>
            <person name="Perrone G."/>
            <person name="Piumi F."/>
            <person name="Punt P.J."/>
            <person name="Ram A.F."/>
            <person name="Ramon A."/>
            <person name="Rauscher S."/>
            <person name="Record E."/>
            <person name="Riano-Pachon D.M."/>
            <person name="Robert V."/>
            <person name="Roehrig J."/>
            <person name="Ruller R."/>
            <person name="Salamov A."/>
            <person name="Salih N.S."/>
            <person name="Samson R.A."/>
            <person name="Sandor E."/>
            <person name="Sanguinetti M."/>
            <person name="Schuetze T."/>
            <person name="Sepcic K."/>
            <person name="Shelest E."/>
            <person name="Sherlock G."/>
            <person name="Sophianopoulou V."/>
            <person name="Squina F.M."/>
            <person name="Sun H."/>
            <person name="Susca A."/>
            <person name="Todd R.B."/>
            <person name="Tsang A."/>
            <person name="Unkles S.E."/>
            <person name="van de Wiele N."/>
            <person name="van Rossen-Uffink D."/>
            <person name="Oliveira J.V."/>
            <person name="Vesth T.C."/>
            <person name="Visser J."/>
            <person name="Yu J.-H."/>
            <person name="Zhou M."/>
            <person name="Andersen M.R."/>
            <person name="Archer D.B."/>
            <person name="Baker S.E."/>
            <person name="Benoit I."/>
            <person name="Brakhage A.A."/>
            <person name="Braus G.H."/>
            <person name="Fischer R."/>
            <person name="Frisvad J.C."/>
            <person name="Goldman G.H."/>
            <person name="Houbraken J."/>
            <person name="Oakley B."/>
            <person name="Pocsi I."/>
            <person name="Scazzocchio C."/>
            <person name="Seiboth B."/>
            <person name="vanKuyk P.A."/>
            <person name="Wortman J."/>
            <person name="Dyer P.S."/>
            <person name="Grigoriev I.V."/>
        </authorList>
    </citation>
    <scope>NUCLEOTIDE SEQUENCE [LARGE SCALE GENOMIC DNA]</scope>
    <source>
        <strain evidence="15">DTO 134E9</strain>
    </source>
</reference>
<dbReference type="GO" id="GO:0060205">
    <property type="term" value="C:cytoplasmic vesicle lumen"/>
    <property type="evidence" value="ECO:0007669"/>
    <property type="project" value="UniProtKB-SubCell"/>
</dbReference>
<comment type="cofactor">
    <cofactor evidence="1">
        <name>Mg(2+)</name>
        <dbReference type="ChEBI" id="CHEBI:18420"/>
    </cofactor>
</comment>
<dbReference type="EC" id="3.2.1.-" evidence="11"/>
<evidence type="ECO:0000256" key="12">
    <source>
        <dbReference type="SAM" id="MobiDB-lite"/>
    </source>
</evidence>
<name>A0A1L9RHD1_ASPWE</name>
<sequence>MMTWVLLLLSQWWPLAHGMRPGQVRELRKETEHMFYHGFENYMKLAFPEDELRPLSCKPLTRDRDDIANAELNDVLGNYSLTLIDSLSSLAILSSGDDGGDRAWSHFQNGVKEFVKLYGDGSKGPAGQGERARGFDIDSKVQVFETVIRGLGGLLSTHLFAVGDLPIKGYAPPETEAVFARAWNKSLFSKDRVGIKWDDGFIYDGQFLRLAVDLANRILPAFYTDTGLPYPRVNLRHGVQRHPFYPNSPLNAATDTCNSTDGERCQKNPRLSTETTESCSAGAGSLVLEFTVLSRLTGDGRYEELAKRAFWAVWARRSEIGLIGSGIDVESGRWVHPYTGIGAGIDSFFEYAFKSYVLLSSGERPPHDSKSPWQALDDYFLPLSEFEHSAGAFLEAWEYSHASIKRHLYRGEGYQHPHVIQGDVFTGATRAFWIDSLSAFYPGLLTLTGDLDEAIEIHMLYTAVWTRFAGLPERWNVATGNIEGGLSWYPGRPEFVESAYYLYRVTRDPWYLHVGEMVLRDIKRRCWTRCGWAGLEDVRNGELKDRMESFFLGETFKYMFLMYDPTHPLNTLDRPFVFSTEGHPLIIPKYTTTHSHQRREQRPVNNKSSELSCPLAPTSPALGVSYTAARSDVFHAASLARLHLMPDRGVVEGAILEYAKDHPSTSISDLASPTNYTFYPWTLPPELVPFNATSSLMTNRPTLDISFPSLPGMVMGPGSLERVRDGILIKTIGGLRLSMVQDVPLHNTAEDEDDDGFRVQVINNVPLGKDEKVYLSREITLDILDPTDPNFARVRDSAMIDIVIDVLPAELLRRRNDSDNRSEPAAEHGRKQVIHKPAPVDDKPGSVDTAPSNMRAVLSSLVNSLSSLLRDEAQMESSQNQTPLRLTLPAAMSSGLGSAPIPSVEDATTVSFSGDLSKSRLSWSTIYFADEICDYNILREVAQNHQILVIKRGGCSFSQKLKNIAAYPPSRSALKLVIVVSYDDIADEDPESTAASQSRPLAAVRAEPSLVRPYLDESQVTVGGSPRRHPIPMVMMGGGEQTYELLRQAKAIGIKRRYTVRSQGIPISNLYIV</sequence>
<dbReference type="GO" id="GO:1904380">
    <property type="term" value="P:endoplasmic reticulum mannose trimming"/>
    <property type="evidence" value="ECO:0007669"/>
    <property type="project" value="InterPro"/>
</dbReference>
<dbReference type="PANTHER" id="PTHR45679">
    <property type="entry name" value="ER DEGRADATION-ENHANCING ALPHA-MANNOSIDASE-LIKE PROTEIN 2"/>
    <property type="match status" value="1"/>
</dbReference>
<dbReference type="GO" id="GO:0044322">
    <property type="term" value="C:endoplasmic reticulum quality control compartment"/>
    <property type="evidence" value="ECO:0007669"/>
    <property type="project" value="GOC"/>
</dbReference>
<dbReference type="VEuPathDB" id="FungiDB:ASPWEDRAFT_42326"/>
<accession>A0A1L9RHD1</accession>
<evidence type="ECO:0000256" key="9">
    <source>
        <dbReference type="PIRSR" id="PIRSR601382-1"/>
    </source>
</evidence>
<evidence type="ECO:0000256" key="11">
    <source>
        <dbReference type="RuleBase" id="RU361193"/>
    </source>
</evidence>
<dbReference type="InterPro" id="IPR001382">
    <property type="entry name" value="Glyco_hydro_47"/>
</dbReference>
<protein>
    <recommendedName>
        <fullName evidence="11">alpha-1,2-Mannosidase</fullName>
        <ecNumber evidence="11">3.2.1.-</ecNumber>
    </recommendedName>
</protein>
<feature type="region of interest" description="Disordered" evidence="12">
    <location>
        <begin position="592"/>
        <end position="612"/>
    </location>
</feature>
<evidence type="ECO:0000256" key="4">
    <source>
        <dbReference type="ARBA" id="ARBA00007658"/>
    </source>
</evidence>
<gene>
    <name evidence="14" type="ORF">ASPWEDRAFT_42326</name>
</gene>
<dbReference type="UniPathway" id="UPA00378"/>
<dbReference type="EMBL" id="KV878213">
    <property type="protein sequence ID" value="OJJ34346.1"/>
    <property type="molecule type" value="Genomic_DNA"/>
</dbReference>
<proteinExistence type="inferred from homology"/>
<dbReference type="SUPFAM" id="SSF48225">
    <property type="entry name" value="Seven-hairpin glycosidases"/>
    <property type="match status" value="1"/>
</dbReference>
<evidence type="ECO:0000256" key="7">
    <source>
        <dbReference type="ARBA" id="ARBA00023329"/>
    </source>
</evidence>
<feature type="chain" id="PRO_5012431295" description="alpha-1,2-Mannosidase" evidence="13">
    <location>
        <begin position="19"/>
        <end position="1073"/>
    </location>
</feature>
<dbReference type="AlphaFoldDB" id="A0A1L9RHD1"/>
<comment type="similarity">
    <text evidence="4 11">Belongs to the glycosyl hydrolase 47 family.</text>
</comment>
<keyword evidence="7" id="KW-0968">Cytoplasmic vesicle</keyword>
<dbReference type="PANTHER" id="PTHR45679:SF5">
    <property type="entry name" value="ER DEGRADATION-ENHANCING ALPHA-MANNOSIDASE-LIKE PROTEIN 1"/>
    <property type="match status" value="1"/>
</dbReference>
<feature type="region of interest" description="Disordered" evidence="12">
    <location>
        <begin position="815"/>
        <end position="847"/>
    </location>
</feature>
<feature type="active site" evidence="9">
    <location>
        <position position="346"/>
    </location>
</feature>
<dbReference type="InterPro" id="IPR012341">
    <property type="entry name" value="6hp_glycosidase-like_sf"/>
</dbReference>
<comment type="function">
    <text evidence="8">Involved in the maturation of Asn-linked oligosaccharides. Progressively trims alpha-1,2-linked mannose residues from Man(9)GlcNAc(2) to produce Man(5)GlcNAc(2).</text>
</comment>
<dbReference type="PRINTS" id="PR00747">
    <property type="entry name" value="GLYHDRLASE47"/>
</dbReference>
<feature type="binding site" evidence="10">
    <location>
        <position position="580"/>
    </location>
    <ligand>
        <name>Ca(2+)</name>
        <dbReference type="ChEBI" id="CHEBI:29108"/>
    </ligand>
</feature>
<organism evidence="14 15">
    <name type="scientific">Aspergillus wentii DTO 134E9</name>
    <dbReference type="NCBI Taxonomy" id="1073089"/>
    <lineage>
        <taxon>Eukaryota</taxon>
        <taxon>Fungi</taxon>
        <taxon>Dikarya</taxon>
        <taxon>Ascomycota</taxon>
        <taxon>Pezizomycotina</taxon>
        <taxon>Eurotiomycetes</taxon>
        <taxon>Eurotiomycetidae</taxon>
        <taxon>Eurotiales</taxon>
        <taxon>Aspergillaceae</taxon>
        <taxon>Aspergillus</taxon>
        <taxon>Aspergillus subgen. Cremei</taxon>
    </lineage>
</organism>
<keyword evidence="11" id="KW-0378">Hydrolase</keyword>
<comment type="subcellular location">
    <subcellularLocation>
        <location evidence="3">Cytoplasmic vesicle lumen</location>
    </subcellularLocation>
    <subcellularLocation>
        <location evidence="2">Endoplasmic reticulum</location>
    </subcellularLocation>
</comment>
<evidence type="ECO:0000313" key="14">
    <source>
        <dbReference type="EMBL" id="OJJ34346.1"/>
    </source>
</evidence>
<evidence type="ECO:0000313" key="15">
    <source>
        <dbReference type="Proteomes" id="UP000184383"/>
    </source>
</evidence>
<evidence type="ECO:0000256" key="13">
    <source>
        <dbReference type="SAM" id="SignalP"/>
    </source>
</evidence>
<comment type="cofactor">
    <cofactor evidence="10">
        <name>Ca(2+)</name>
        <dbReference type="ChEBI" id="CHEBI:29108"/>
    </cofactor>
</comment>
<evidence type="ECO:0000256" key="2">
    <source>
        <dbReference type="ARBA" id="ARBA00004240"/>
    </source>
</evidence>
<keyword evidence="6" id="KW-0325">Glycoprotein</keyword>
<dbReference type="GO" id="GO:0016020">
    <property type="term" value="C:membrane"/>
    <property type="evidence" value="ECO:0007669"/>
    <property type="project" value="InterPro"/>
</dbReference>
<evidence type="ECO:0000256" key="8">
    <source>
        <dbReference type="ARBA" id="ARBA00024790"/>
    </source>
</evidence>
<evidence type="ECO:0000256" key="6">
    <source>
        <dbReference type="ARBA" id="ARBA00023180"/>
    </source>
</evidence>
<dbReference type="Proteomes" id="UP000184383">
    <property type="component" value="Unassembled WGS sequence"/>
</dbReference>
<dbReference type="Gene3D" id="1.50.10.10">
    <property type="match status" value="1"/>
</dbReference>
<evidence type="ECO:0000256" key="10">
    <source>
        <dbReference type="PIRSR" id="PIRSR601382-2"/>
    </source>
</evidence>